<keyword evidence="1" id="KW-0175">Coiled coil</keyword>
<keyword evidence="3" id="KW-1185">Reference proteome</keyword>
<dbReference type="AlphaFoldDB" id="A0AAD9UVT5"/>
<gene>
    <name evidence="2" type="ORF">P5673_027505</name>
</gene>
<organism evidence="2 3">
    <name type="scientific">Acropora cervicornis</name>
    <name type="common">Staghorn coral</name>
    <dbReference type="NCBI Taxonomy" id="6130"/>
    <lineage>
        <taxon>Eukaryota</taxon>
        <taxon>Metazoa</taxon>
        <taxon>Cnidaria</taxon>
        <taxon>Anthozoa</taxon>
        <taxon>Hexacorallia</taxon>
        <taxon>Scleractinia</taxon>
        <taxon>Astrocoeniina</taxon>
        <taxon>Acroporidae</taxon>
        <taxon>Acropora</taxon>
    </lineage>
</organism>
<dbReference type="Proteomes" id="UP001249851">
    <property type="component" value="Unassembled WGS sequence"/>
</dbReference>
<feature type="coiled-coil region" evidence="1">
    <location>
        <begin position="104"/>
        <end position="138"/>
    </location>
</feature>
<sequence>MYFEPFRSGTEEEYDDLKSLLEDITTFVDDMPVVNVVKQKKKEEQDKAKGLAMRKAAMETYTKNMYSATNSQGQEEDEELFSAGCSKKTKRGRTGSSQMLSYLSTKHENNIKVKERKLDLEERKLQLEEKRLALEEIKWNMMMTHHGNTQDDS</sequence>
<dbReference type="EMBL" id="JARQWQ010000096">
    <property type="protein sequence ID" value="KAK2551537.1"/>
    <property type="molecule type" value="Genomic_DNA"/>
</dbReference>
<proteinExistence type="predicted"/>
<evidence type="ECO:0000313" key="2">
    <source>
        <dbReference type="EMBL" id="KAK2551537.1"/>
    </source>
</evidence>
<reference evidence="2" key="1">
    <citation type="journal article" date="2023" name="G3 (Bethesda)">
        <title>Whole genome assembly and annotation of the endangered Caribbean coral Acropora cervicornis.</title>
        <authorList>
            <person name="Selwyn J.D."/>
            <person name="Vollmer S.V."/>
        </authorList>
    </citation>
    <scope>NUCLEOTIDE SEQUENCE</scope>
    <source>
        <strain evidence="2">K2</strain>
    </source>
</reference>
<accession>A0AAD9UVT5</accession>
<evidence type="ECO:0000313" key="3">
    <source>
        <dbReference type="Proteomes" id="UP001249851"/>
    </source>
</evidence>
<evidence type="ECO:0000256" key="1">
    <source>
        <dbReference type="SAM" id="Coils"/>
    </source>
</evidence>
<reference evidence="2" key="2">
    <citation type="journal article" date="2023" name="Science">
        <title>Genomic signatures of disease resistance in endangered staghorn corals.</title>
        <authorList>
            <person name="Vollmer S.V."/>
            <person name="Selwyn J.D."/>
            <person name="Despard B.A."/>
            <person name="Roesel C.L."/>
        </authorList>
    </citation>
    <scope>NUCLEOTIDE SEQUENCE</scope>
    <source>
        <strain evidence="2">K2</strain>
    </source>
</reference>
<name>A0AAD9UVT5_ACRCE</name>
<comment type="caution">
    <text evidence="2">The sequence shown here is derived from an EMBL/GenBank/DDBJ whole genome shotgun (WGS) entry which is preliminary data.</text>
</comment>
<protein>
    <submittedName>
        <fullName evidence="2">Uncharacterized protein</fullName>
    </submittedName>
</protein>